<keyword evidence="2" id="KW-1185">Reference proteome</keyword>
<accession>A0A1I3T587</accession>
<protein>
    <recommendedName>
        <fullName evidence="3">DUF1795 domain-containing protein</fullName>
    </recommendedName>
</protein>
<name>A0A1I3T587_9PLAN</name>
<proteinExistence type="predicted"/>
<reference evidence="2" key="1">
    <citation type="submission" date="2016-10" db="EMBL/GenBank/DDBJ databases">
        <authorList>
            <person name="Varghese N."/>
            <person name="Submissions S."/>
        </authorList>
    </citation>
    <scope>NUCLEOTIDE SEQUENCE [LARGE SCALE GENOMIC DNA]</scope>
    <source>
        <strain evidence="2">DSM 26348</strain>
    </source>
</reference>
<dbReference type="STRING" id="1576369.SAMN05421753_12715"/>
<dbReference type="OrthoDB" id="6402588at2"/>
<dbReference type="RefSeq" id="WP_092057012.1">
    <property type="nucleotide sequence ID" value="NZ_FOQD01000027.1"/>
</dbReference>
<sequence>MFSIRIFLLTALFAGFINECPGQDSYLVMPVTGYQIKVLDPGSGQAGGFDAVRFYLPGKDQFAANIGVQHHPFSGSLDDYLNLSKDQFKNLNLKVIQLKNQDGVIIGEATGKIGGLPASEELHFYFRAIKIDQCVVLATATCLEKSWEQDKLKLVPVIDSLSPTK</sequence>
<evidence type="ECO:0008006" key="3">
    <source>
        <dbReference type="Google" id="ProtNLM"/>
    </source>
</evidence>
<gene>
    <name evidence="1" type="ORF">SAMN05421753_12715</name>
</gene>
<dbReference type="AlphaFoldDB" id="A0A1I3T587"/>
<dbReference type="EMBL" id="FOQD01000027">
    <property type="protein sequence ID" value="SFJ64991.1"/>
    <property type="molecule type" value="Genomic_DNA"/>
</dbReference>
<organism evidence="1 2">
    <name type="scientific">Planctomicrobium piriforme</name>
    <dbReference type="NCBI Taxonomy" id="1576369"/>
    <lineage>
        <taxon>Bacteria</taxon>
        <taxon>Pseudomonadati</taxon>
        <taxon>Planctomycetota</taxon>
        <taxon>Planctomycetia</taxon>
        <taxon>Planctomycetales</taxon>
        <taxon>Planctomycetaceae</taxon>
        <taxon>Planctomicrobium</taxon>
    </lineage>
</organism>
<evidence type="ECO:0000313" key="2">
    <source>
        <dbReference type="Proteomes" id="UP000199518"/>
    </source>
</evidence>
<dbReference type="Proteomes" id="UP000199518">
    <property type="component" value="Unassembled WGS sequence"/>
</dbReference>
<evidence type="ECO:0000313" key="1">
    <source>
        <dbReference type="EMBL" id="SFJ64991.1"/>
    </source>
</evidence>